<dbReference type="SUPFAM" id="SSF46894">
    <property type="entry name" value="C-terminal effector domain of the bipartite response regulators"/>
    <property type="match status" value="1"/>
</dbReference>
<evidence type="ECO:0000256" key="4">
    <source>
        <dbReference type="ARBA" id="ARBA00023163"/>
    </source>
</evidence>
<accession>B4D4R4</accession>
<dbReference type="eggNOG" id="COG2197">
    <property type="taxonomic scope" value="Bacteria"/>
</dbReference>
<dbReference type="GO" id="GO:0003677">
    <property type="term" value="F:DNA binding"/>
    <property type="evidence" value="ECO:0007669"/>
    <property type="project" value="UniProtKB-KW"/>
</dbReference>
<evidence type="ECO:0000256" key="2">
    <source>
        <dbReference type="ARBA" id="ARBA00023015"/>
    </source>
</evidence>
<dbReference type="InterPro" id="IPR058245">
    <property type="entry name" value="NreC/VraR/RcsB-like_REC"/>
</dbReference>
<keyword evidence="9" id="KW-1185">Reference proteome</keyword>
<reference evidence="8 9" key="1">
    <citation type="journal article" date="2011" name="J. Bacteriol.">
        <title>Genome sequence of Chthoniobacter flavus Ellin428, an aerobic heterotrophic soil bacterium.</title>
        <authorList>
            <person name="Kant R."/>
            <person name="van Passel M.W."/>
            <person name="Palva A."/>
            <person name="Lucas S."/>
            <person name="Lapidus A."/>
            <person name="Glavina Del Rio T."/>
            <person name="Dalin E."/>
            <person name="Tice H."/>
            <person name="Bruce D."/>
            <person name="Goodwin L."/>
            <person name="Pitluck S."/>
            <person name="Larimer F.W."/>
            <person name="Land M.L."/>
            <person name="Hauser L."/>
            <person name="Sangwan P."/>
            <person name="de Vos W.M."/>
            <person name="Janssen P.H."/>
            <person name="Smidt H."/>
        </authorList>
    </citation>
    <scope>NUCLEOTIDE SEQUENCE [LARGE SCALE GENOMIC DNA]</scope>
    <source>
        <strain evidence="8 9">Ellin428</strain>
    </source>
</reference>
<dbReference type="PANTHER" id="PTHR43214">
    <property type="entry name" value="TWO-COMPONENT RESPONSE REGULATOR"/>
    <property type="match status" value="1"/>
</dbReference>
<dbReference type="InterPro" id="IPR039420">
    <property type="entry name" value="WalR-like"/>
</dbReference>
<dbReference type="SMART" id="SM00421">
    <property type="entry name" value="HTH_LUXR"/>
    <property type="match status" value="1"/>
</dbReference>
<evidence type="ECO:0000259" key="6">
    <source>
        <dbReference type="PROSITE" id="PS50043"/>
    </source>
</evidence>
<dbReference type="PROSITE" id="PS50110">
    <property type="entry name" value="RESPONSE_REGULATORY"/>
    <property type="match status" value="1"/>
</dbReference>
<evidence type="ECO:0000256" key="5">
    <source>
        <dbReference type="PROSITE-ProRule" id="PRU00169"/>
    </source>
</evidence>
<dbReference type="InterPro" id="IPR001789">
    <property type="entry name" value="Sig_transdc_resp-reg_receiver"/>
</dbReference>
<dbReference type="PROSITE" id="PS50043">
    <property type="entry name" value="HTH_LUXR_2"/>
    <property type="match status" value="1"/>
</dbReference>
<dbReference type="InterPro" id="IPR016032">
    <property type="entry name" value="Sig_transdc_resp-reg_C-effctor"/>
</dbReference>
<proteinExistence type="predicted"/>
<dbReference type="PRINTS" id="PR00038">
    <property type="entry name" value="HTHLUXR"/>
</dbReference>
<evidence type="ECO:0000259" key="7">
    <source>
        <dbReference type="PROSITE" id="PS50110"/>
    </source>
</evidence>
<dbReference type="InterPro" id="IPR011006">
    <property type="entry name" value="CheY-like_superfamily"/>
</dbReference>
<comment type="caution">
    <text evidence="8">The sequence shown here is derived from an EMBL/GenBank/DDBJ whole genome shotgun (WGS) entry which is preliminary data.</text>
</comment>
<feature type="modified residue" description="4-aspartylphosphate" evidence="5">
    <location>
        <position position="39"/>
    </location>
</feature>
<organism evidence="8 9">
    <name type="scientific">Chthoniobacter flavus Ellin428</name>
    <dbReference type="NCBI Taxonomy" id="497964"/>
    <lineage>
        <taxon>Bacteria</taxon>
        <taxon>Pseudomonadati</taxon>
        <taxon>Verrucomicrobiota</taxon>
        <taxon>Spartobacteria</taxon>
        <taxon>Chthoniobacterales</taxon>
        <taxon>Chthoniobacteraceae</taxon>
        <taxon>Chthoniobacter</taxon>
    </lineage>
</organism>
<dbReference type="STRING" id="497964.CfE428DRAFT_3902"/>
<dbReference type="InterPro" id="IPR000792">
    <property type="entry name" value="Tscrpt_reg_LuxR_C"/>
</dbReference>
<evidence type="ECO:0000313" key="8">
    <source>
        <dbReference type="EMBL" id="EDY18517.1"/>
    </source>
</evidence>
<dbReference type="SUPFAM" id="SSF52172">
    <property type="entry name" value="CheY-like"/>
    <property type="match status" value="1"/>
</dbReference>
<dbReference type="EMBL" id="ABVL01000012">
    <property type="protein sequence ID" value="EDY18517.1"/>
    <property type="molecule type" value="Genomic_DNA"/>
</dbReference>
<name>B4D4R4_9BACT</name>
<dbReference type="AlphaFoldDB" id="B4D4R4"/>
<dbReference type="Proteomes" id="UP000005824">
    <property type="component" value="Unassembled WGS sequence"/>
</dbReference>
<dbReference type="PANTHER" id="PTHR43214:SF41">
    <property type="entry name" value="NITRATE_NITRITE RESPONSE REGULATOR PROTEIN NARP"/>
    <property type="match status" value="1"/>
</dbReference>
<dbReference type="GO" id="GO:0006355">
    <property type="term" value="P:regulation of DNA-templated transcription"/>
    <property type="evidence" value="ECO:0007669"/>
    <property type="project" value="InterPro"/>
</dbReference>
<dbReference type="CDD" id="cd17535">
    <property type="entry name" value="REC_NarL-like"/>
    <property type="match status" value="1"/>
</dbReference>
<dbReference type="CDD" id="cd06170">
    <property type="entry name" value="LuxR_C_like"/>
    <property type="match status" value="1"/>
</dbReference>
<feature type="domain" description="HTH luxR-type" evidence="6">
    <location>
        <begin position="124"/>
        <end position="189"/>
    </location>
</feature>
<keyword evidence="2" id="KW-0805">Transcription regulation</keyword>
<evidence type="ECO:0000256" key="3">
    <source>
        <dbReference type="ARBA" id="ARBA00023125"/>
    </source>
</evidence>
<dbReference type="Pfam" id="PF00072">
    <property type="entry name" value="Response_reg"/>
    <property type="match status" value="1"/>
</dbReference>
<keyword evidence="1 5" id="KW-0597">Phosphoprotein</keyword>
<protein>
    <submittedName>
        <fullName evidence="8">Two component transcriptional regulator, LuxR family</fullName>
    </submittedName>
</protein>
<dbReference type="GO" id="GO:0000160">
    <property type="term" value="P:phosphorelay signal transduction system"/>
    <property type="evidence" value="ECO:0007669"/>
    <property type="project" value="InterPro"/>
</dbReference>
<dbReference type="InParanoid" id="B4D4R4"/>
<keyword evidence="3" id="KW-0238">DNA-binding</keyword>
<dbReference type="SMART" id="SM00448">
    <property type="entry name" value="REC"/>
    <property type="match status" value="1"/>
</dbReference>
<feature type="domain" description="Response regulatory" evidence="7">
    <location>
        <begin position="1"/>
        <end position="104"/>
    </location>
</feature>
<dbReference type="Pfam" id="PF00196">
    <property type="entry name" value="GerE"/>
    <property type="match status" value="1"/>
</dbReference>
<keyword evidence="4" id="KW-0804">Transcription</keyword>
<sequence>MLGIVLAREGPYEMVGEAGTGFEALKVCRKVKPQLVVLDLILPELNGLEVLRALRAEMREVRCMVYSGTLDRRLIVEALQARPHGFVHKSDPLKIFCEALRAVTEGCSYFTPFATKLMDDERHLHTAASHLTDRERAILQMIAEGMSNKEMAERISIAPKTVEHHRAQVMQKLGMHDVATLTRYAVRMGLVPVEV</sequence>
<evidence type="ECO:0000313" key="9">
    <source>
        <dbReference type="Proteomes" id="UP000005824"/>
    </source>
</evidence>
<evidence type="ECO:0000256" key="1">
    <source>
        <dbReference type="ARBA" id="ARBA00022553"/>
    </source>
</evidence>
<dbReference type="Gene3D" id="3.40.50.2300">
    <property type="match status" value="1"/>
</dbReference>
<gene>
    <name evidence="8" type="ORF">CfE428DRAFT_3902</name>
</gene>